<keyword evidence="5" id="KW-0812">Transmembrane</keyword>
<keyword evidence="4 5" id="KW-0472">Membrane</keyword>
<dbReference type="GO" id="GO:0006955">
    <property type="term" value="P:immune response"/>
    <property type="evidence" value="ECO:0007669"/>
    <property type="project" value="InterPro"/>
</dbReference>
<reference evidence="7" key="1">
    <citation type="submission" date="2021-04" db="EMBL/GenBank/DDBJ databases">
        <authorList>
            <consortium name="Wellcome Sanger Institute Data Sharing"/>
        </authorList>
    </citation>
    <scope>NUCLEOTIDE SEQUENCE [LARGE SCALE GENOMIC DNA]</scope>
</reference>
<reference evidence="7" key="2">
    <citation type="submission" date="2025-08" db="UniProtKB">
        <authorList>
            <consortium name="Ensembl"/>
        </authorList>
    </citation>
    <scope>IDENTIFICATION</scope>
</reference>
<evidence type="ECO:0000256" key="3">
    <source>
        <dbReference type="ARBA" id="ARBA00022514"/>
    </source>
</evidence>
<dbReference type="SMART" id="SM00207">
    <property type="entry name" value="TNF"/>
    <property type="match status" value="1"/>
</dbReference>
<dbReference type="GO" id="GO:0016020">
    <property type="term" value="C:membrane"/>
    <property type="evidence" value="ECO:0007669"/>
    <property type="project" value="UniProtKB-SubCell"/>
</dbReference>
<dbReference type="PROSITE" id="PS50049">
    <property type="entry name" value="THD_2"/>
    <property type="match status" value="1"/>
</dbReference>
<evidence type="ECO:0000256" key="4">
    <source>
        <dbReference type="ARBA" id="ARBA00023136"/>
    </source>
</evidence>
<dbReference type="Pfam" id="PF00229">
    <property type="entry name" value="TNF"/>
    <property type="match status" value="1"/>
</dbReference>
<reference evidence="7" key="3">
    <citation type="submission" date="2025-09" db="UniProtKB">
        <authorList>
            <consortium name="Ensembl"/>
        </authorList>
    </citation>
    <scope>IDENTIFICATION</scope>
</reference>
<name>A0A3Q1KFT7_ANATE</name>
<dbReference type="STRING" id="64144.ENSATEP00000034711"/>
<feature type="domain" description="THD" evidence="6">
    <location>
        <begin position="134"/>
        <end position="258"/>
    </location>
</feature>
<dbReference type="GO" id="GO:0005164">
    <property type="term" value="F:tumor necrosis factor receptor binding"/>
    <property type="evidence" value="ECO:0007669"/>
    <property type="project" value="InterPro"/>
</dbReference>
<dbReference type="InterPro" id="IPR006052">
    <property type="entry name" value="TNF_dom"/>
</dbReference>
<evidence type="ECO:0000256" key="2">
    <source>
        <dbReference type="ARBA" id="ARBA00008670"/>
    </source>
</evidence>
<dbReference type="Ensembl" id="ENSATET00000035216.3">
    <property type="protein sequence ID" value="ENSATEP00000034711.2"/>
    <property type="gene ID" value="ENSATEG00000023854.3"/>
</dbReference>
<dbReference type="FunCoup" id="A0A3Q1KFT7">
    <property type="interactions" value="430"/>
</dbReference>
<dbReference type="InterPro" id="IPR008983">
    <property type="entry name" value="Tumour_necrosis_fac-like_dom"/>
</dbReference>
<feature type="transmembrane region" description="Helical" evidence="5">
    <location>
        <begin position="77"/>
        <end position="101"/>
    </location>
</feature>
<accession>A0A3Q1KFT7</accession>
<dbReference type="GO" id="GO:0005615">
    <property type="term" value="C:extracellular space"/>
    <property type="evidence" value="ECO:0007669"/>
    <property type="project" value="UniProtKB-KW"/>
</dbReference>
<dbReference type="GO" id="GO:0005125">
    <property type="term" value="F:cytokine activity"/>
    <property type="evidence" value="ECO:0007669"/>
    <property type="project" value="UniProtKB-KW"/>
</dbReference>
<keyword evidence="3" id="KW-0202">Cytokine</keyword>
<keyword evidence="5" id="KW-1133">Transmembrane helix</keyword>
<evidence type="ECO:0000313" key="7">
    <source>
        <dbReference type="Ensembl" id="ENSATEP00000034711.2"/>
    </source>
</evidence>
<sequence>MRQLVKKNVECKVVSSRPEQKTYLRCCCDGVESRRNITAGMAEGGYPSVYVVDSHVTRPPIPPRLNERPRRAGVAQILLFLLVSMALCGMAIEACFIYRLYQTESAILASSSKIIGEDVTTPTNQLGDVHPSKPVAHLTDGKDVVYEKELMTWSMNADPLLYEMSYKHGHLIIQKEGYYYVYSKVNFFDSQSFHHSVNLKTKRYTGKSITLLQSRKYSGQSSQMRSNSFLGGVFHLYRDDEIFVKVSNTSKIVRHKAY</sequence>
<comment type="similarity">
    <text evidence="2">Belongs to the tumor necrosis factor family.</text>
</comment>
<dbReference type="AlphaFoldDB" id="A0A3Q1KFT7"/>
<dbReference type="GeneTree" id="ENSGT00940000176155"/>
<evidence type="ECO:0000256" key="1">
    <source>
        <dbReference type="ARBA" id="ARBA00004370"/>
    </source>
</evidence>
<dbReference type="InParanoid" id="A0A3Q1KFT7"/>
<proteinExistence type="inferred from homology"/>
<protein>
    <recommendedName>
        <fullName evidence="6">THD domain-containing protein</fullName>
    </recommendedName>
</protein>
<evidence type="ECO:0000259" key="6">
    <source>
        <dbReference type="PROSITE" id="PS50049"/>
    </source>
</evidence>
<keyword evidence="8" id="KW-1185">Reference proteome</keyword>
<evidence type="ECO:0000313" key="8">
    <source>
        <dbReference type="Proteomes" id="UP000265040"/>
    </source>
</evidence>
<organism evidence="7 8">
    <name type="scientific">Anabas testudineus</name>
    <name type="common">Climbing perch</name>
    <name type="synonym">Anthias testudineus</name>
    <dbReference type="NCBI Taxonomy" id="64144"/>
    <lineage>
        <taxon>Eukaryota</taxon>
        <taxon>Metazoa</taxon>
        <taxon>Chordata</taxon>
        <taxon>Craniata</taxon>
        <taxon>Vertebrata</taxon>
        <taxon>Euteleostomi</taxon>
        <taxon>Actinopterygii</taxon>
        <taxon>Neopterygii</taxon>
        <taxon>Teleostei</taxon>
        <taxon>Neoteleostei</taxon>
        <taxon>Acanthomorphata</taxon>
        <taxon>Anabantaria</taxon>
        <taxon>Anabantiformes</taxon>
        <taxon>Anabantoidei</taxon>
        <taxon>Anabantidae</taxon>
        <taxon>Anabas</taxon>
    </lineage>
</organism>
<comment type="subcellular location">
    <subcellularLocation>
        <location evidence="1">Membrane</location>
    </subcellularLocation>
</comment>
<dbReference type="PANTHER" id="PTHR11471">
    <property type="entry name" value="TUMOR NECROSIS FACTOR FAMILY MEMBER"/>
    <property type="match status" value="1"/>
</dbReference>
<dbReference type="PANTHER" id="PTHR11471:SF34">
    <property type="entry name" value="TUMOR NECROSIS FACTOR LIGAND SUPERFAMILY MEMBER 14"/>
    <property type="match status" value="1"/>
</dbReference>
<dbReference type="SUPFAM" id="SSF49842">
    <property type="entry name" value="TNF-like"/>
    <property type="match status" value="1"/>
</dbReference>
<dbReference type="OMA" id="EACFIYG"/>
<dbReference type="Proteomes" id="UP000265040">
    <property type="component" value="Chromosome 8"/>
</dbReference>
<dbReference type="Gene3D" id="2.60.120.40">
    <property type="match status" value="1"/>
</dbReference>
<evidence type="ECO:0000256" key="5">
    <source>
        <dbReference type="SAM" id="Phobius"/>
    </source>
</evidence>